<accession>A0A5H2XNL1</accession>
<dbReference type="Pfam" id="PF14291">
    <property type="entry name" value="DUF4371"/>
    <property type="match status" value="1"/>
</dbReference>
<proteinExistence type="predicted"/>
<dbReference type="Pfam" id="PF10551">
    <property type="entry name" value="MULE"/>
    <property type="match status" value="1"/>
</dbReference>
<sequence length="1178" mass="135960">MVEIIIFRGGCTLAQVGSDDPLEGWKVGKGLHNIAQHSIFDSASKPFIPNFTAPLPTLSNPNLSQPPNLQQPPSTLRRWPRADHHHLLPPPAVVRCPFFQLQADPGLRTRMADYSTNIRDEIRRAYLQKGPCQPRSYKFPQTNQSGINRRFIAHWFDEHDWLEYSIAKDAVFCLHCYLFKSNFDKVGGDAFIGVGFNNWKKAKERFNLHVGQVGSVHNQAREFAYNLMHQTTHIETIVIKQTSQARMAYLTCLNASLKCTRYMLRQGLSFHCHDESAQSSNKRNYLELLQFLADHDEKVEAVVLENAPKNLKLIAHSVQKDLVNSCAKETIGLILSDVKDRYFLIMVDEARDVSIKEKMAMVLRYVNNKGQIIERFVGVQHVTATTSSALKEAIDEFFSSVNLRFSKLQGQGYDGASNMRGEFNGLKTKILREQPCAFYVHCFAHQLQLALVAVAKKNIDVNSFFTMANSLVNVVGASCKRRDARRAQYQEELVRAFEDDCLITGRGLNQETSFKRVGDTRWNSHYVLTMDEEYVIPGSSWHNAPMKTNYHGYRVEIFIHVIDGQLAELNDHFNERRLIQVENGETSTPKNKVTQFKAPYVGMVFETMEEARNYYEEYGRQEGFWIRTRSSSKTRRHLDMVTSRQFVCAHEGKYVPKNTSQKASEENDERDISEIENMKRTGRSKLRILNFFYAIQCDENERTANFFWVDARSRMAYHYFGDVVTFDTTYRTNKYIDMPFAPFTGVNHHLQSIQFGCALLQDETETWLETMGGHHPISIISDQDLAMKGAIAKIFPNTRHRKKFAEKLSHVYFKKSKFKIQMKKCIQSTYNIEEFEEKWKELMKECELANDDWLNSLYDIHSSWVAIYNHNIFFAGMNTTGRSEGIHSFFDGFVTPTTNLREYRIVNEGEFLLKHASKFYTRNVFNKFKDEWSKVTLFKVEEISCDDEYHAYLVKTKLGEHEEFVVKLNLQTYKVFVRLDTETLLDHFILPRWRQEANKFRIIDFKSLVTNDGKEESEAFRLSHMCHRATKLACIAASSNEAYTTSMEAINELSKKLSDNFTQHATIPSSIIGDPGSTNIDSSQLLLLDPNISQTKGRKKDNISSSKRIKSGIELAQNKKKRKCALCKKIAQHDKRNCPSNLKRRKNEPTNLCKLAMKRQKTCGKIWRVMTKNIVNGE</sequence>
<evidence type="ECO:0000313" key="2">
    <source>
        <dbReference type="EMBL" id="BBN68479.1"/>
    </source>
</evidence>
<reference evidence="2" key="1">
    <citation type="journal article" date="2019" name="Science">
        <title>Mutation of a bHLH transcription factor allowed almond domestication.</title>
        <authorList>
            <person name="Sanchez-Perez R."/>
            <person name="Pavan S."/>
            <person name="Mazzeo R."/>
            <person name="Moldovan C."/>
            <person name="Aiese Cigliano R."/>
            <person name="Del Cueto J."/>
            <person name="Ricciardi F."/>
            <person name="Lotti C."/>
            <person name="Ricciardi L."/>
            <person name="Dicenta F."/>
            <person name="Lopez-Marques R.L."/>
            <person name="Lindberg Moller B."/>
        </authorList>
    </citation>
    <scope>NUCLEOTIDE SEQUENCE</scope>
</reference>
<dbReference type="GO" id="GO:0006355">
    <property type="term" value="P:regulation of DNA-templated transcription"/>
    <property type="evidence" value="ECO:0007669"/>
    <property type="project" value="InterPro"/>
</dbReference>
<dbReference type="InterPro" id="IPR004330">
    <property type="entry name" value="FAR1_DNA_bnd_dom"/>
</dbReference>
<organism evidence="2">
    <name type="scientific">Prunus dulcis</name>
    <name type="common">Almond</name>
    <name type="synonym">Amygdalus dulcis</name>
    <dbReference type="NCBI Taxonomy" id="3755"/>
    <lineage>
        <taxon>Eukaryota</taxon>
        <taxon>Viridiplantae</taxon>
        <taxon>Streptophyta</taxon>
        <taxon>Embryophyta</taxon>
        <taxon>Tracheophyta</taxon>
        <taxon>Spermatophyta</taxon>
        <taxon>Magnoliopsida</taxon>
        <taxon>eudicotyledons</taxon>
        <taxon>Gunneridae</taxon>
        <taxon>Pentapetalae</taxon>
        <taxon>rosids</taxon>
        <taxon>fabids</taxon>
        <taxon>Rosales</taxon>
        <taxon>Rosaceae</taxon>
        <taxon>Amygdaloideae</taxon>
        <taxon>Amygdaleae</taxon>
        <taxon>Prunus</taxon>
    </lineage>
</organism>
<dbReference type="PANTHER" id="PTHR31669">
    <property type="entry name" value="PROTEIN FAR1-RELATED SEQUENCE 10-RELATED"/>
    <property type="match status" value="1"/>
</dbReference>
<dbReference type="InterPro" id="IPR006580">
    <property type="entry name" value="Znf_TTF"/>
</dbReference>
<dbReference type="InterPro" id="IPR031052">
    <property type="entry name" value="FHY3/FAR1"/>
</dbReference>
<name>A0A5H2XNL1_PRUDU</name>
<dbReference type="SUPFAM" id="SSF53098">
    <property type="entry name" value="Ribonuclease H-like"/>
    <property type="match status" value="1"/>
</dbReference>
<dbReference type="AlphaFoldDB" id="A0A5H2XNL1"/>
<dbReference type="InterPro" id="IPR025398">
    <property type="entry name" value="DUF4371"/>
</dbReference>
<dbReference type="Pfam" id="PF03101">
    <property type="entry name" value="FAR1"/>
    <property type="match status" value="1"/>
</dbReference>
<dbReference type="EMBL" id="AP020781">
    <property type="protein sequence ID" value="BBN68479.1"/>
    <property type="molecule type" value="Genomic_DNA"/>
</dbReference>
<dbReference type="PANTHER" id="PTHR31669:SF302">
    <property type="entry name" value="PROTEIN FAR1-RELATED SEQUENCE"/>
    <property type="match status" value="1"/>
</dbReference>
<dbReference type="InterPro" id="IPR018289">
    <property type="entry name" value="MULE_transposase_dom"/>
</dbReference>
<feature type="non-terminal residue" evidence="2">
    <location>
        <position position="1178"/>
    </location>
</feature>
<dbReference type="SMART" id="SM00597">
    <property type="entry name" value="ZnF_TTF"/>
    <property type="match status" value="1"/>
</dbReference>
<feature type="domain" description="TTF-type" evidence="1">
    <location>
        <begin position="147"/>
        <end position="240"/>
    </location>
</feature>
<evidence type="ECO:0000259" key="1">
    <source>
        <dbReference type="SMART" id="SM00597"/>
    </source>
</evidence>
<protein>
    <submittedName>
        <fullName evidence="2">FAR1-related sequence 5</fullName>
    </submittedName>
</protein>
<dbReference type="InterPro" id="IPR012337">
    <property type="entry name" value="RNaseH-like_sf"/>
</dbReference>
<gene>
    <name evidence="2" type="ORF">Prudu_444S000100</name>
</gene>